<evidence type="ECO:0000313" key="3">
    <source>
        <dbReference type="EMBL" id="MCD9642337.1"/>
    </source>
</evidence>
<gene>
    <name evidence="3" type="ORF">HAX54_029066</name>
</gene>
<reference evidence="3 4" key="1">
    <citation type="journal article" date="2021" name="BMC Genomics">
        <title>Datura genome reveals duplications of psychoactive alkaloid biosynthetic genes and high mutation rate following tissue culture.</title>
        <authorList>
            <person name="Rajewski A."/>
            <person name="Carter-House D."/>
            <person name="Stajich J."/>
            <person name="Litt A."/>
        </authorList>
    </citation>
    <scope>NUCLEOTIDE SEQUENCE [LARGE SCALE GENOMIC DNA]</scope>
    <source>
        <strain evidence="3">AR-01</strain>
    </source>
</reference>
<feature type="domain" description="GRAM" evidence="2">
    <location>
        <begin position="101"/>
        <end position="144"/>
    </location>
</feature>
<keyword evidence="4" id="KW-1185">Reference proteome</keyword>
<protein>
    <recommendedName>
        <fullName evidence="2">GRAM domain-containing protein</fullName>
    </recommendedName>
</protein>
<proteinExistence type="inferred from homology"/>
<name>A0ABS8V7F8_DATST</name>
<dbReference type="InterPro" id="IPR004182">
    <property type="entry name" value="GRAM"/>
</dbReference>
<comment type="similarity">
    <text evidence="1">Belongs to the GEM family.</text>
</comment>
<evidence type="ECO:0000313" key="4">
    <source>
        <dbReference type="Proteomes" id="UP000823775"/>
    </source>
</evidence>
<dbReference type="Pfam" id="PF02893">
    <property type="entry name" value="GRAM"/>
    <property type="match status" value="1"/>
</dbReference>
<dbReference type="Proteomes" id="UP000823775">
    <property type="component" value="Unassembled WGS sequence"/>
</dbReference>
<organism evidence="3 4">
    <name type="scientific">Datura stramonium</name>
    <name type="common">Jimsonweed</name>
    <name type="synonym">Common thornapple</name>
    <dbReference type="NCBI Taxonomy" id="4076"/>
    <lineage>
        <taxon>Eukaryota</taxon>
        <taxon>Viridiplantae</taxon>
        <taxon>Streptophyta</taxon>
        <taxon>Embryophyta</taxon>
        <taxon>Tracheophyta</taxon>
        <taxon>Spermatophyta</taxon>
        <taxon>Magnoliopsida</taxon>
        <taxon>eudicotyledons</taxon>
        <taxon>Gunneridae</taxon>
        <taxon>Pentapetalae</taxon>
        <taxon>asterids</taxon>
        <taxon>lamiids</taxon>
        <taxon>Solanales</taxon>
        <taxon>Solanaceae</taxon>
        <taxon>Solanoideae</taxon>
        <taxon>Datureae</taxon>
        <taxon>Datura</taxon>
    </lineage>
</organism>
<dbReference type="InterPro" id="IPR037848">
    <property type="entry name" value="GEM-like"/>
</dbReference>
<dbReference type="InterPro" id="IPR011993">
    <property type="entry name" value="PH-like_dom_sf"/>
</dbReference>
<dbReference type="Gene3D" id="2.30.29.30">
    <property type="entry name" value="Pleckstrin-homology domain (PH domain)/Phosphotyrosine-binding domain (PTB)"/>
    <property type="match status" value="1"/>
</dbReference>
<sequence>MTNLLADNVIGIPINAETFSFQRQPKRLVSHPACQDHVTSSNIKQRKSVICKMNKLGERMDYLAQGIREHVRLSPKLKETLKGKLRLGAKILQAGGLERIFNKLFSVKDGEKLLKVSQCYLSTTSGPMAGLLFISTDKVAFCSERL</sequence>
<comment type="caution">
    <text evidence="3">The sequence shown here is derived from an EMBL/GenBank/DDBJ whole genome shotgun (WGS) entry which is preliminary data.</text>
</comment>
<dbReference type="EMBL" id="JACEIK010003594">
    <property type="protein sequence ID" value="MCD9642337.1"/>
    <property type="molecule type" value="Genomic_DNA"/>
</dbReference>
<dbReference type="PANTHER" id="PTHR31969">
    <property type="entry name" value="GEM-LIKE PROTEIN 2"/>
    <property type="match status" value="1"/>
</dbReference>
<accession>A0ABS8V7F8</accession>
<evidence type="ECO:0000256" key="1">
    <source>
        <dbReference type="ARBA" id="ARBA00009414"/>
    </source>
</evidence>
<evidence type="ECO:0000259" key="2">
    <source>
        <dbReference type="Pfam" id="PF02893"/>
    </source>
</evidence>